<feature type="region of interest" description="Disordered" evidence="1">
    <location>
        <begin position="414"/>
        <end position="512"/>
    </location>
</feature>
<feature type="compositionally biased region" description="Low complexity" evidence="1">
    <location>
        <begin position="467"/>
        <end position="477"/>
    </location>
</feature>
<evidence type="ECO:0000313" key="3">
    <source>
        <dbReference type="EMBL" id="RJE26532.1"/>
    </source>
</evidence>
<dbReference type="EMBL" id="MVGC01000020">
    <property type="protein sequence ID" value="RJE26532.1"/>
    <property type="molecule type" value="Genomic_DNA"/>
</dbReference>
<comment type="caution">
    <text evidence="3">The sequence shown here is derived from an EMBL/GenBank/DDBJ whole genome shotgun (WGS) entry which is preliminary data.</text>
</comment>
<feature type="compositionally biased region" description="Polar residues" evidence="1">
    <location>
        <begin position="420"/>
        <end position="434"/>
    </location>
</feature>
<feature type="compositionally biased region" description="Acidic residues" evidence="1">
    <location>
        <begin position="92"/>
        <end position="109"/>
    </location>
</feature>
<feature type="region of interest" description="Disordered" evidence="1">
    <location>
        <begin position="261"/>
        <end position="283"/>
    </location>
</feature>
<feature type="region of interest" description="Disordered" evidence="1">
    <location>
        <begin position="1"/>
        <end position="110"/>
    </location>
</feature>
<feature type="compositionally biased region" description="Polar residues" evidence="1">
    <location>
        <begin position="55"/>
        <end position="76"/>
    </location>
</feature>
<dbReference type="STRING" id="2070753.A0A3A2ZTQ4"/>
<organism evidence="3 4">
    <name type="scientific">Aspergillus sclerotialis</name>
    <dbReference type="NCBI Taxonomy" id="2070753"/>
    <lineage>
        <taxon>Eukaryota</taxon>
        <taxon>Fungi</taxon>
        <taxon>Dikarya</taxon>
        <taxon>Ascomycota</taxon>
        <taxon>Pezizomycotina</taxon>
        <taxon>Eurotiomycetes</taxon>
        <taxon>Eurotiomycetidae</taxon>
        <taxon>Eurotiales</taxon>
        <taxon>Aspergillaceae</taxon>
        <taxon>Aspergillus</taxon>
        <taxon>Aspergillus subgen. Polypaecilum</taxon>
    </lineage>
</organism>
<sequence length="578" mass="65098">MASMPVLLPSPFENHSRLPPESRRSPVTQRYFLDDRCTLPKSSMFDYPQKECPSPTISSAPSSRTPSPDFTQTNPEQLPYSPSTLSSLSLDTADDDDSYDDHDDDDDELLLPSYDQNLADHGKEQVTPDDLDEYSIGTPTDTPRWGCQIPAVDDTAIEIEPSRHVDYLSHEWREEDLWSSWRYIAARKHAYNNGVRLENASWRTWAKYKLNLGTVSPEALNWLVLPIVAYLDSFKLTILYRLKDCDVTWLYGPLKTYSQDTAINSHSSPPPSDLETPGMDRDRKPILKKKSASEMMLQRSLLQHTLLQHAGAILKAQEAEHDQHRYPLPRPVSKFGRMTNSSIESRTTSFGSTLTNTSRSGVATPTEGRRIHFNNEVAQCIAVEAKDAEEDEYWPTCIDDDWHSHNSVSTMKQIFPDTAPDSSNTPRNSINTESKIIAPLPSTTLKYRGDTPEPPATSFLDSWYGRSSAPSSSPTPSEKTIRPSTPQANFLLDDEDEDHEGPSPWQPQRQTFNFGRAPSWLSATDDELELEQSMGSFGNLLPYEDSETPDTGIVERMVDAVNTAKDIAHVIWNVGWRG</sequence>
<proteinExistence type="predicted"/>
<dbReference type="GO" id="GO:0005773">
    <property type="term" value="C:vacuole"/>
    <property type="evidence" value="ECO:0007669"/>
    <property type="project" value="GOC"/>
</dbReference>
<dbReference type="AlphaFoldDB" id="A0A3A2ZTQ4"/>
<name>A0A3A2ZTQ4_9EURO</name>
<feature type="domain" description="Nitrogen regulatory protein areA GATA-like" evidence="2">
    <location>
        <begin position="180"/>
        <end position="207"/>
    </location>
</feature>
<dbReference type="PANTHER" id="PTHR28051">
    <property type="entry name" value="PROTEIN MTL1-RELATED"/>
    <property type="match status" value="1"/>
</dbReference>
<dbReference type="InterPro" id="IPR013860">
    <property type="entry name" value="AreA_GATA"/>
</dbReference>
<evidence type="ECO:0000313" key="4">
    <source>
        <dbReference type="Proteomes" id="UP000266188"/>
    </source>
</evidence>
<feature type="compositionally biased region" description="Polar residues" evidence="1">
    <location>
        <begin position="342"/>
        <end position="363"/>
    </location>
</feature>
<evidence type="ECO:0000256" key="1">
    <source>
        <dbReference type="SAM" id="MobiDB-lite"/>
    </source>
</evidence>
<dbReference type="Proteomes" id="UP000266188">
    <property type="component" value="Unassembled WGS sequence"/>
</dbReference>
<dbReference type="OrthoDB" id="5563539at2759"/>
<keyword evidence="4" id="KW-1185">Reference proteome</keyword>
<feature type="compositionally biased region" description="Basic and acidic residues" evidence="1">
    <location>
        <begin position="14"/>
        <end position="24"/>
    </location>
</feature>
<feature type="region of interest" description="Disordered" evidence="1">
    <location>
        <begin position="120"/>
        <end position="139"/>
    </location>
</feature>
<feature type="region of interest" description="Disordered" evidence="1">
    <location>
        <begin position="342"/>
        <end position="365"/>
    </location>
</feature>
<feature type="compositionally biased region" description="Low complexity" evidence="1">
    <location>
        <begin position="78"/>
        <end position="91"/>
    </location>
</feature>
<accession>A0A3A2ZTQ4</accession>
<dbReference type="InterPro" id="IPR052292">
    <property type="entry name" value="Glucose_repression_reg"/>
</dbReference>
<dbReference type="GO" id="GO:0042149">
    <property type="term" value="P:cellular response to glucose starvation"/>
    <property type="evidence" value="ECO:0007669"/>
    <property type="project" value="TreeGrafter"/>
</dbReference>
<reference evidence="4" key="1">
    <citation type="submission" date="2017-02" db="EMBL/GenBank/DDBJ databases">
        <authorList>
            <person name="Tafer H."/>
            <person name="Lopandic K."/>
        </authorList>
    </citation>
    <scope>NUCLEOTIDE SEQUENCE [LARGE SCALE GENOMIC DNA]</scope>
    <source>
        <strain evidence="4">CBS 366.77</strain>
    </source>
</reference>
<dbReference type="GO" id="GO:0007039">
    <property type="term" value="P:protein catabolic process in the vacuole"/>
    <property type="evidence" value="ECO:0007669"/>
    <property type="project" value="TreeGrafter"/>
</dbReference>
<evidence type="ECO:0000259" key="2">
    <source>
        <dbReference type="Pfam" id="PF08550"/>
    </source>
</evidence>
<dbReference type="PANTHER" id="PTHR28051:SF1">
    <property type="entry name" value="PROTEIN MTL1-RELATED"/>
    <property type="match status" value="1"/>
</dbReference>
<dbReference type="Pfam" id="PF08550">
    <property type="entry name" value="GATA_AreA"/>
    <property type="match status" value="1"/>
</dbReference>
<gene>
    <name evidence="3" type="ORF">PHISCL_01145</name>
</gene>
<protein>
    <recommendedName>
        <fullName evidence="2">Nitrogen regulatory protein areA GATA-like domain-containing protein</fullName>
    </recommendedName>
</protein>